<sequence>MGKVDYSKYAKLSPFELKDNLIELAQSKTDRMMLNAGRGNPNFLATIPRRAFFQ</sequence>
<dbReference type="InterPro" id="IPR015422">
    <property type="entry name" value="PyrdxlP-dep_Trfase_small"/>
</dbReference>
<organism evidence="1">
    <name type="scientific">Acinetobacter baumannii</name>
    <dbReference type="NCBI Taxonomy" id="470"/>
    <lineage>
        <taxon>Bacteria</taxon>
        <taxon>Pseudomonadati</taxon>
        <taxon>Pseudomonadota</taxon>
        <taxon>Gammaproteobacteria</taxon>
        <taxon>Moraxellales</taxon>
        <taxon>Moraxellaceae</taxon>
        <taxon>Acinetobacter</taxon>
        <taxon>Acinetobacter calcoaceticus/baumannii complex</taxon>
    </lineage>
</organism>
<reference evidence="1" key="1">
    <citation type="submission" date="2019-07" db="EMBL/GenBank/DDBJ databases">
        <title>Biological characteristics of mucoid Acinetobacter baumannii from a general hospital in China.</title>
        <authorList>
            <person name="Hua X."/>
            <person name="Yu Y."/>
        </authorList>
    </citation>
    <scope>NUCLEOTIDE SEQUENCE</scope>
    <source>
        <strain evidence="1">N8</strain>
    </source>
</reference>
<evidence type="ECO:0000313" key="1">
    <source>
        <dbReference type="EMBL" id="MDR8433246.1"/>
    </source>
</evidence>
<dbReference type="AlphaFoldDB" id="A0ABD5DV89"/>
<accession>A0ABD5DV89</accession>
<dbReference type="EMBL" id="VMAF01000167">
    <property type="protein sequence ID" value="MDR8433246.1"/>
    <property type="molecule type" value="Genomic_DNA"/>
</dbReference>
<comment type="caution">
    <text evidence="1">The sequence shown here is derived from an EMBL/GenBank/DDBJ whole genome shotgun (WGS) entry which is preliminary data.</text>
</comment>
<protein>
    <submittedName>
        <fullName evidence="1">Bifunctional aspartate transaminase/aspartate 4-decarboxylase</fullName>
    </submittedName>
</protein>
<gene>
    <name evidence="1" type="ORF">FPK63_19585</name>
</gene>
<name>A0ABD5DV89_ACIBA</name>
<proteinExistence type="predicted"/>
<feature type="non-terminal residue" evidence="1">
    <location>
        <position position="54"/>
    </location>
</feature>
<dbReference type="Gene3D" id="3.90.1150.10">
    <property type="entry name" value="Aspartate Aminotransferase, domain 1"/>
    <property type="match status" value="1"/>
</dbReference>